<keyword evidence="3 6" id="KW-0812">Transmembrane</keyword>
<keyword evidence="4 6" id="KW-1133">Transmembrane helix</keyword>
<keyword evidence="8" id="KW-1185">Reference proteome</keyword>
<feature type="transmembrane region" description="Helical" evidence="6">
    <location>
        <begin position="301"/>
        <end position="320"/>
    </location>
</feature>
<feature type="transmembrane region" description="Helical" evidence="6">
    <location>
        <begin position="184"/>
        <end position="202"/>
    </location>
</feature>
<feature type="transmembrane region" description="Helical" evidence="6">
    <location>
        <begin position="86"/>
        <end position="107"/>
    </location>
</feature>
<evidence type="ECO:0000256" key="1">
    <source>
        <dbReference type="ARBA" id="ARBA00004651"/>
    </source>
</evidence>
<sequence>MGNYVSNLAKQGGITFIGNLSGRLFGFAYLVIITSLVSPSVYGTFTLGLSVVLFIRGISDLSLHRSIGYFLPKFLQENEKGKATGILYIVALLSVFTTTLAAVLLIVTSQSLARLFDDPLLSTILPVLALAIPIEALIKSVESIFKSIRVLKYRSYTKDFIRPIFRISVTSALLFSGAGIFGLVIGHIFALISSLIAGLVFFYRKCDWFRDETVDYIGKRQIISYSLPLVFAGVIYSIVGRLDQFLIGYFLDSSYVGFYQVSFILASNTLIVLKSLTPVFKPTVASVQNESNQLLTVYRNATRWITLLTLPIATTLFLAPELYLSTFFSPEYTVATGAFLALLIGYLFNSSCGPEGMMLEGLGYTKLTLVNTIILICINGILDVALIPKIGILGAGIATSIGLAVASLVGVVEIYYLRGIHPYSMDWLKLWIAILPAAALGAAILSRNLPSVLLVVILPSTIVIAYVLFLMLLSGFTEEDLSIAKQADEKFDTSIFQKIILWGS</sequence>
<feature type="transmembrane region" description="Helical" evidence="6">
    <location>
        <begin position="27"/>
        <end position="55"/>
    </location>
</feature>
<reference evidence="7 8" key="1">
    <citation type="submission" date="2016-10" db="EMBL/GenBank/DDBJ databases">
        <authorList>
            <person name="de Groot N.N."/>
        </authorList>
    </citation>
    <scope>NUCLEOTIDE SEQUENCE [LARGE SCALE GENOMIC DNA]</scope>
    <source>
        <strain evidence="7 8">CGMCC 1.8712</strain>
    </source>
</reference>
<comment type="subcellular location">
    <subcellularLocation>
        <location evidence="1">Cell membrane</location>
        <topology evidence="1">Multi-pass membrane protein</topology>
    </subcellularLocation>
</comment>
<dbReference type="AlphaFoldDB" id="A0A1H3XIN1"/>
<dbReference type="OrthoDB" id="19148at2157"/>
<dbReference type="PANTHER" id="PTHR30250:SF11">
    <property type="entry name" value="O-ANTIGEN TRANSPORTER-RELATED"/>
    <property type="match status" value="1"/>
</dbReference>
<dbReference type="GO" id="GO:0005886">
    <property type="term" value="C:plasma membrane"/>
    <property type="evidence" value="ECO:0007669"/>
    <property type="project" value="UniProtKB-SubCell"/>
</dbReference>
<feature type="transmembrane region" description="Helical" evidence="6">
    <location>
        <begin position="452"/>
        <end position="473"/>
    </location>
</feature>
<dbReference type="RefSeq" id="WP_092633493.1">
    <property type="nucleotide sequence ID" value="NZ_FNQT01000001.1"/>
</dbReference>
<dbReference type="CDD" id="cd13128">
    <property type="entry name" value="MATE_Wzx_like"/>
    <property type="match status" value="1"/>
</dbReference>
<protein>
    <submittedName>
        <fullName evidence="7">Membrane protein involved in the export of O-antigen and teichoic acid</fullName>
    </submittedName>
</protein>
<dbReference type="Pfam" id="PF13440">
    <property type="entry name" value="Polysacc_synt_3"/>
    <property type="match status" value="1"/>
</dbReference>
<feature type="transmembrane region" description="Helical" evidence="6">
    <location>
        <begin position="428"/>
        <end position="446"/>
    </location>
</feature>
<evidence type="ECO:0000256" key="4">
    <source>
        <dbReference type="ARBA" id="ARBA00022989"/>
    </source>
</evidence>
<gene>
    <name evidence="7" type="ORF">SAMN04488065_1551</name>
</gene>
<proteinExistence type="predicted"/>
<name>A0A1H3XIN1_9EURY</name>
<accession>A0A1H3XIN1</accession>
<feature type="transmembrane region" description="Helical" evidence="6">
    <location>
        <begin position="393"/>
        <end position="416"/>
    </location>
</feature>
<organism evidence="7 8">
    <name type="scientific">Haloplanus vescus</name>
    <dbReference type="NCBI Taxonomy" id="555874"/>
    <lineage>
        <taxon>Archaea</taxon>
        <taxon>Methanobacteriati</taxon>
        <taxon>Methanobacteriota</taxon>
        <taxon>Stenosarchaea group</taxon>
        <taxon>Halobacteria</taxon>
        <taxon>Halobacteriales</taxon>
        <taxon>Haloferacaceae</taxon>
        <taxon>Haloplanus</taxon>
    </lineage>
</organism>
<feature type="transmembrane region" description="Helical" evidence="6">
    <location>
        <begin position="369"/>
        <end position="387"/>
    </location>
</feature>
<dbReference type="InterPro" id="IPR050833">
    <property type="entry name" value="Poly_Biosynth_Transport"/>
</dbReference>
<dbReference type="EMBL" id="FNQT01000001">
    <property type="protein sequence ID" value="SDZ98408.1"/>
    <property type="molecule type" value="Genomic_DNA"/>
</dbReference>
<dbReference type="STRING" id="555874.SAMN04488065_1551"/>
<feature type="transmembrane region" description="Helical" evidence="6">
    <location>
        <begin position="119"/>
        <end position="138"/>
    </location>
</feature>
<evidence type="ECO:0000256" key="2">
    <source>
        <dbReference type="ARBA" id="ARBA00022475"/>
    </source>
</evidence>
<evidence type="ECO:0000313" key="8">
    <source>
        <dbReference type="Proteomes" id="UP000236755"/>
    </source>
</evidence>
<dbReference type="Proteomes" id="UP000236755">
    <property type="component" value="Unassembled WGS sequence"/>
</dbReference>
<feature type="transmembrane region" description="Helical" evidence="6">
    <location>
        <begin position="332"/>
        <end position="348"/>
    </location>
</feature>
<feature type="transmembrane region" description="Helical" evidence="6">
    <location>
        <begin position="222"/>
        <end position="239"/>
    </location>
</feature>
<evidence type="ECO:0000256" key="6">
    <source>
        <dbReference type="SAM" id="Phobius"/>
    </source>
</evidence>
<feature type="transmembrane region" description="Helical" evidence="6">
    <location>
        <begin position="259"/>
        <end position="280"/>
    </location>
</feature>
<evidence type="ECO:0000256" key="5">
    <source>
        <dbReference type="ARBA" id="ARBA00023136"/>
    </source>
</evidence>
<dbReference type="PANTHER" id="PTHR30250">
    <property type="entry name" value="PST FAMILY PREDICTED COLANIC ACID TRANSPORTER"/>
    <property type="match status" value="1"/>
</dbReference>
<keyword evidence="2" id="KW-1003">Cell membrane</keyword>
<evidence type="ECO:0000313" key="7">
    <source>
        <dbReference type="EMBL" id="SDZ98408.1"/>
    </source>
</evidence>
<keyword evidence="5 6" id="KW-0472">Membrane</keyword>
<evidence type="ECO:0000256" key="3">
    <source>
        <dbReference type="ARBA" id="ARBA00022692"/>
    </source>
</evidence>